<keyword evidence="2" id="KW-1185">Reference proteome</keyword>
<organism evidence="1 2">
    <name type="scientific">Pristionchus fissidentatus</name>
    <dbReference type="NCBI Taxonomy" id="1538716"/>
    <lineage>
        <taxon>Eukaryota</taxon>
        <taxon>Metazoa</taxon>
        <taxon>Ecdysozoa</taxon>
        <taxon>Nematoda</taxon>
        <taxon>Chromadorea</taxon>
        <taxon>Rhabditida</taxon>
        <taxon>Rhabditina</taxon>
        <taxon>Diplogasteromorpha</taxon>
        <taxon>Diplogasteroidea</taxon>
        <taxon>Neodiplogasteridae</taxon>
        <taxon>Pristionchus</taxon>
    </lineage>
</organism>
<name>A0AAV5W6D2_9BILA</name>
<sequence>MQNGILPIARHTIALRAQLHVRGLKCYECSYTLPIGLPERRRFHRDLMCVCVHTNCSDLYAMSSDAVYDLKWDTRRARQPDGSGRVKLMRRCIFCSTKSNVAHKDHRFAPITSIGALARTLEAGEDLKLIEERWRDLNNPFHLSMPSPECIDKLLSSYFACCGGEVQ</sequence>
<reference evidence="1" key="1">
    <citation type="submission" date="2023-10" db="EMBL/GenBank/DDBJ databases">
        <title>Genome assembly of Pristionchus species.</title>
        <authorList>
            <person name="Yoshida K."/>
            <person name="Sommer R.J."/>
        </authorList>
    </citation>
    <scope>NUCLEOTIDE SEQUENCE</scope>
    <source>
        <strain evidence="1">RS5133</strain>
    </source>
</reference>
<dbReference type="Proteomes" id="UP001432322">
    <property type="component" value="Unassembled WGS sequence"/>
</dbReference>
<dbReference type="EMBL" id="BTSY01000005">
    <property type="protein sequence ID" value="GMT27386.1"/>
    <property type="molecule type" value="Genomic_DNA"/>
</dbReference>
<dbReference type="AlphaFoldDB" id="A0AAV5W6D2"/>
<proteinExistence type="predicted"/>
<evidence type="ECO:0000313" key="1">
    <source>
        <dbReference type="EMBL" id="GMT27386.1"/>
    </source>
</evidence>
<comment type="caution">
    <text evidence="1">The sequence shown here is derived from an EMBL/GenBank/DDBJ whole genome shotgun (WGS) entry which is preliminary data.</text>
</comment>
<evidence type="ECO:0000313" key="2">
    <source>
        <dbReference type="Proteomes" id="UP001432322"/>
    </source>
</evidence>
<gene>
    <name evidence="1" type="ORF">PFISCL1PPCAC_18683</name>
</gene>
<protein>
    <submittedName>
        <fullName evidence="1">Uncharacterized protein</fullName>
    </submittedName>
</protein>
<accession>A0AAV5W6D2</accession>